<dbReference type="Proteomes" id="UP000003786">
    <property type="component" value="Chromosome 4"/>
</dbReference>
<dbReference type="GO" id="GO:0030688">
    <property type="term" value="C:preribosome, small subunit precursor"/>
    <property type="evidence" value="ECO:0007669"/>
    <property type="project" value="InterPro"/>
</dbReference>
<feature type="region of interest" description="Disordered" evidence="5">
    <location>
        <begin position="279"/>
        <end position="302"/>
    </location>
</feature>
<sequence length="567" mass="66028">MENTVRSICQNLVSNDHNVRRRAIKNVLELFKKTNTIDDLSLQKLCKGLYYSLWMTDDPIQINKLSLDIIQLYKSLRPNARDRKAAENGEVDEKEVDIRLRYIKSLMDTVSKEWPLLDKNRVDKVLLFTRILVSEILYYMNQLRWDLSVLNKLSELYMGVFSTDNLGLWLHFIQVYLNELVMNYNHLAEATTNGVGKKNTSNSTINKEKNSNIDGLQLLYVLKPFVMMFVNNKDKLLLTTIYNYVFKELHKLNDITDITVVVWLLNALLNPRSTLQEEEPIKDRSDAVETADDCGRDTGDDARLHTTNYEEKVKGLNKKYIKSTLKQYGSILKNELTPNERSHLEHMVYSLFPARKESDLCYEEDAEEEEDLDQDSDAQNCGDADFSSEEANGDFISLASFSMRRMTKRRLRNLFILNNTRRYLILIKPTDDESVKFMNKLKKPKVRNQLFYYSLIRLKRLKLQYRFKHGHLNKIHNFNREPKSKFNVNLKQALENIRNVKPLKSSLAKRAKSGESSTLTSSRKNKKKNVVFNLQINQVTAIPSRRKKIQPFSLLVSLNGLSIQSSL</sequence>
<feature type="region of interest" description="Disordered" evidence="5">
    <location>
        <begin position="505"/>
        <end position="524"/>
    </location>
</feature>
<name>J4DAF3_THEOR</name>
<comment type="subcellular location">
    <subcellularLocation>
        <location evidence="1">Nucleus</location>
    </subcellularLocation>
</comment>
<evidence type="ECO:0000256" key="5">
    <source>
        <dbReference type="SAM" id="MobiDB-lite"/>
    </source>
</evidence>
<dbReference type="GeneID" id="20716392"/>
<dbReference type="EMBL" id="AP011949">
    <property type="protein sequence ID" value="BAM41940.1"/>
    <property type="molecule type" value="Genomic_DNA"/>
</dbReference>
<dbReference type="OrthoDB" id="2019504at2759"/>
<feature type="compositionally biased region" description="Acidic residues" evidence="5">
    <location>
        <begin position="363"/>
        <end position="376"/>
    </location>
</feature>
<dbReference type="OMA" id="ICHNLAN"/>
<proteinExistence type="inferred from homology"/>
<dbReference type="PANTHER" id="PTHR13026">
    <property type="entry name" value="NNP-1 PROTEIN NOVEL NUCLEAR PROTEIN 1 NOP52"/>
    <property type="match status" value="1"/>
</dbReference>
<evidence type="ECO:0000313" key="6">
    <source>
        <dbReference type="EMBL" id="BAM41940.1"/>
    </source>
</evidence>
<dbReference type="AlphaFoldDB" id="J4DAF3"/>
<gene>
    <name evidence="6" type="ORF">TOT_040000321</name>
</gene>
<dbReference type="eggNOG" id="KOG3911">
    <property type="taxonomic scope" value="Eukaryota"/>
</dbReference>
<dbReference type="GO" id="GO:0005634">
    <property type="term" value="C:nucleus"/>
    <property type="evidence" value="ECO:0007669"/>
    <property type="project" value="UniProtKB-SubCell"/>
</dbReference>
<dbReference type="Pfam" id="PF05997">
    <property type="entry name" value="Nop52"/>
    <property type="match status" value="1"/>
</dbReference>
<dbReference type="STRING" id="869250.J4DAF3"/>
<dbReference type="PANTHER" id="PTHR13026:SF0">
    <property type="entry name" value="RIBOSOMAL RNA PROCESSING 1B"/>
    <property type="match status" value="1"/>
</dbReference>
<protein>
    <submittedName>
        <fullName evidence="6">Uncharacterized protein</fullName>
    </submittedName>
</protein>
<dbReference type="InterPro" id="IPR010301">
    <property type="entry name" value="RRP1"/>
</dbReference>
<dbReference type="RefSeq" id="XP_009692241.1">
    <property type="nucleotide sequence ID" value="XM_009693946.1"/>
</dbReference>
<dbReference type="VEuPathDB" id="PiroplasmaDB:TOT_040000321"/>
<accession>J4DAF3</accession>
<comment type="similarity">
    <text evidence="2">Belongs to the RRP1 family.</text>
</comment>
<keyword evidence="4" id="KW-0539">Nucleus</keyword>
<organism evidence="6 7">
    <name type="scientific">Theileria orientalis strain Shintoku</name>
    <dbReference type="NCBI Taxonomy" id="869250"/>
    <lineage>
        <taxon>Eukaryota</taxon>
        <taxon>Sar</taxon>
        <taxon>Alveolata</taxon>
        <taxon>Apicomplexa</taxon>
        <taxon>Aconoidasida</taxon>
        <taxon>Piroplasmida</taxon>
        <taxon>Theileriidae</taxon>
        <taxon>Theileria</taxon>
    </lineage>
</organism>
<dbReference type="GO" id="GO:0006364">
    <property type="term" value="P:rRNA processing"/>
    <property type="evidence" value="ECO:0007669"/>
    <property type="project" value="UniProtKB-KW"/>
</dbReference>
<dbReference type="KEGG" id="tot:TOT_040000321"/>
<feature type="region of interest" description="Disordered" evidence="5">
    <location>
        <begin position="363"/>
        <end position="386"/>
    </location>
</feature>
<evidence type="ECO:0000256" key="1">
    <source>
        <dbReference type="ARBA" id="ARBA00004123"/>
    </source>
</evidence>
<evidence type="ECO:0000313" key="7">
    <source>
        <dbReference type="Proteomes" id="UP000003786"/>
    </source>
</evidence>
<keyword evidence="7" id="KW-1185">Reference proteome</keyword>
<evidence type="ECO:0000256" key="3">
    <source>
        <dbReference type="ARBA" id="ARBA00022552"/>
    </source>
</evidence>
<evidence type="ECO:0000256" key="4">
    <source>
        <dbReference type="ARBA" id="ARBA00023242"/>
    </source>
</evidence>
<evidence type="ECO:0000256" key="2">
    <source>
        <dbReference type="ARBA" id="ARBA00006374"/>
    </source>
</evidence>
<keyword evidence="3" id="KW-0698">rRNA processing</keyword>
<reference evidence="6 7" key="1">
    <citation type="journal article" date="2012" name="MBio">
        <title>Comparative genome analysis of three eukaryotic parasites with differing abilities to transform leukocytes reveals key mediators of Theileria-induced leukocyte transformation.</title>
        <authorList>
            <person name="Hayashida K."/>
            <person name="Hara Y."/>
            <person name="Abe T."/>
            <person name="Yamasaki C."/>
            <person name="Toyoda A."/>
            <person name="Kosuge T."/>
            <person name="Suzuki Y."/>
            <person name="Sato Y."/>
            <person name="Kawashima S."/>
            <person name="Katayama T."/>
            <person name="Wakaguri H."/>
            <person name="Inoue N."/>
            <person name="Homma K."/>
            <person name="Tada-Umezaki M."/>
            <person name="Yagi Y."/>
            <person name="Fujii Y."/>
            <person name="Habara T."/>
            <person name="Kanehisa M."/>
            <person name="Watanabe H."/>
            <person name="Ito K."/>
            <person name="Gojobori T."/>
            <person name="Sugawara H."/>
            <person name="Imanishi T."/>
            <person name="Weir W."/>
            <person name="Gardner M."/>
            <person name="Pain A."/>
            <person name="Shiels B."/>
            <person name="Hattori M."/>
            <person name="Nene V."/>
            <person name="Sugimoto C."/>
        </authorList>
    </citation>
    <scope>NUCLEOTIDE SEQUENCE [LARGE SCALE GENOMIC DNA]</scope>
    <source>
        <strain evidence="6 7">Shintoku</strain>
    </source>
</reference>